<dbReference type="PANTHER" id="PTHR10185">
    <property type="entry name" value="PHOSPHOLIPASE D - RELATED"/>
    <property type="match status" value="1"/>
</dbReference>
<reference evidence="5 6" key="1">
    <citation type="journal article" date="2018" name="Mol. Genet. Genomics">
        <title>The red deer Cervus elaphus genome CerEla1.0: sequencing, annotating, genes, and chromosomes.</title>
        <authorList>
            <person name="Bana N.A."/>
            <person name="Nyiri A."/>
            <person name="Nagy J."/>
            <person name="Frank K."/>
            <person name="Nagy T."/>
            <person name="Steger V."/>
            <person name="Schiller M."/>
            <person name="Lakatos P."/>
            <person name="Sugar L."/>
            <person name="Horn P."/>
            <person name="Barta E."/>
            <person name="Orosz L."/>
        </authorList>
    </citation>
    <scope>NUCLEOTIDE SEQUENCE [LARGE SCALE GENOMIC DNA]</scope>
    <source>
        <strain evidence="5">Hungarian</strain>
    </source>
</reference>
<sequence length="458" mass="50486">MQDEEEVARRGSSKLQRGGRWEVIAVMACKLRACVCGKAKMNAKAGPSEVRGTLLLLCLGAVTLTCLLGLGSSPSAWSRGCLEEGPARPGGLGSRVDWDPPGGEARRRHQQNDSCRLVLVESIPQDLWSAAGSPAAQPLAQAWMQLLDPARESVHVASFYWSLTGPDIGVNDSSSQPGEALLQKLQQLLDRNVSLAVATSTPTPAKNSTDLQVLETRGGWFWVVDGQHVYVGSANMDWRSLTQVKELGAVIYNCSRLAQDLEKTFQTYWVLGAPRAVLPKPWPRNFSSHINRFQPLRDRFDGVPTTAYFSASPPALCPHGRTRDLDALLAVMGAAQEFLYASVMEYFPTTRFRHPARYWPVLDTALRVAAFSRGVRVRLLVSCWLNTDPRMFPFLRSLQALSNPAANVSLDVKVFIVPVGNHSNIPFSRVNHSKFMVTEKAAYIACTALVSFRRGPRR</sequence>
<dbReference type="GO" id="GO:0003824">
    <property type="term" value="F:catalytic activity"/>
    <property type="evidence" value="ECO:0007669"/>
    <property type="project" value="InterPro"/>
</dbReference>
<dbReference type="SUPFAM" id="SSF56024">
    <property type="entry name" value="Phospholipase D/nuclease"/>
    <property type="match status" value="2"/>
</dbReference>
<dbReference type="EMBL" id="MKHE01000013">
    <property type="protein sequence ID" value="OWK08793.1"/>
    <property type="molecule type" value="Genomic_DNA"/>
</dbReference>
<keyword evidence="3" id="KW-0472">Membrane</keyword>
<dbReference type="InterPro" id="IPR032803">
    <property type="entry name" value="PLDc_3"/>
</dbReference>
<dbReference type="Pfam" id="PF13918">
    <property type="entry name" value="PLDc_3"/>
    <property type="match status" value="1"/>
</dbReference>
<dbReference type="Gene3D" id="3.30.870.10">
    <property type="entry name" value="Endonuclease Chain A"/>
    <property type="match status" value="2"/>
</dbReference>
<keyword evidence="3" id="KW-0812">Transmembrane</keyword>
<keyword evidence="6" id="KW-1185">Reference proteome</keyword>
<evidence type="ECO:0000313" key="6">
    <source>
        <dbReference type="Proteomes" id="UP000242450"/>
    </source>
</evidence>
<comment type="similarity">
    <text evidence="1">Belongs to the phospholipase D family.</text>
</comment>
<proteinExistence type="inferred from homology"/>
<keyword evidence="3" id="KW-1133">Transmembrane helix</keyword>
<dbReference type="PANTHER" id="PTHR10185:SF8">
    <property type="entry name" value="5'-3' EXONUCLEASE PLD4"/>
    <property type="match status" value="1"/>
</dbReference>
<evidence type="ECO:0000256" key="3">
    <source>
        <dbReference type="SAM" id="Phobius"/>
    </source>
</evidence>
<dbReference type="GO" id="GO:0032588">
    <property type="term" value="C:trans-Golgi network membrane"/>
    <property type="evidence" value="ECO:0007669"/>
    <property type="project" value="TreeGrafter"/>
</dbReference>
<feature type="transmembrane region" description="Helical" evidence="3">
    <location>
        <begin position="50"/>
        <end position="71"/>
    </location>
</feature>
<dbReference type="InterPro" id="IPR050874">
    <property type="entry name" value="Diverse_PLD-related"/>
</dbReference>
<evidence type="ECO:0000259" key="4">
    <source>
        <dbReference type="PROSITE" id="PS50035"/>
    </source>
</evidence>
<evidence type="ECO:0000256" key="2">
    <source>
        <dbReference type="SAM" id="MobiDB-lite"/>
    </source>
</evidence>
<dbReference type="AlphaFoldDB" id="A0A212CS32"/>
<name>A0A212CS32_CEREH</name>
<dbReference type="SMART" id="SM00155">
    <property type="entry name" value="PLDc"/>
    <property type="match status" value="2"/>
</dbReference>
<evidence type="ECO:0000256" key="1">
    <source>
        <dbReference type="ARBA" id="ARBA00008664"/>
    </source>
</evidence>
<organism evidence="5 6">
    <name type="scientific">Cervus elaphus hippelaphus</name>
    <name type="common">European red deer</name>
    <dbReference type="NCBI Taxonomy" id="46360"/>
    <lineage>
        <taxon>Eukaryota</taxon>
        <taxon>Metazoa</taxon>
        <taxon>Chordata</taxon>
        <taxon>Craniata</taxon>
        <taxon>Vertebrata</taxon>
        <taxon>Euteleostomi</taxon>
        <taxon>Mammalia</taxon>
        <taxon>Eutheria</taxon>
        <taxon>Laurasiatheria</taxon>
        <taxon>Artiodactyla</taxon>
        <taxon>Ruminantia</taxon>
        <taxon>Pecora</taxon>
        <taxon>Cervidae</taxon>
        <taxon>Cervinae</taxon>
        <taxon>Cervus</taxon>
    </lineage>
</organism>
<protein>
    <recommendedName>
        <fullName evidence="4">PLD phosphodiesterase domain-containing protein</fullName>
    </recommendedName>
</protein>
<comment type="caution">
    <text evidence="5">The sequence shown here is derived from an EMBL/GenBank/DDBJ whole genome shotgun (WGS) entry which is preliminary data.</text>
</comment>
<dbReference type="GO" id="GO:0006909">
    <property type="term" value="P:phagocytosis"/>
    <property type="evidence" value="ECO:0007669"/>
    <property type="project" value="TreeGrafter"/>
</dbReference>
<dbReference type="Proteomes" id="UP000242450">
    <property type="component" value="Chromosome 13"/>
</dbReference>
<evidence type="ECO:0000313" key="5">
    <source>
        <dbReference type="EMBL" id="OWK08793.1"/>
    </source>
</evidence>
<feature type="domain" description="PLD phosphodiesterase" evidence="4">
    <location>
        <begin position="221"/>
        <end position="240"/>
    </location>
</feature>
<dbReference type="GO" id="GO:0005634">
    <property type="term" value="C:nucleus"/>
    <property type="evidence" value="ECO:0007669"/>
    <property type="project" value="TreeGrafter"/>
</dbReference>
<dbReference type="GO" id="GO:0005783">
    <property type="term" value="C:endoplasmic reticulum"/>
    <property type="evidence" value="ECO:0007669"/>
    <property type="project" value="TreeGrafter"/>
</dbReference>
<dbReference type="OrthoDB" id="1923775at2759"/>
<dbReference type="InterPro" id="IPR001736">
    <property type="entry name" value="PLipase_D/transphosphatidylase"/>
</dbReference>
<gene>
    <name evidence="5" type="ORF">Celaphus_00015581</name>
</gene>
<dbReference type="GO" id="GO:0002244">
    <property type="term" value="P:hematopoietic progenitor cell differentiation"/>
    <property type="evidence" value="ECO:0007669"/>
    <property type="project" value="TreeGrafter"/>
</dbReference>
<dbReference type="PROSITE" id="PS50035">
    <property type="entry name" value="PLD"/>
    <property type="match status" value="1"/>
</dbReference>
<feature type="region of interest" description="Disordered" evidence="2">
    <location>
        <begin position="86"/>
        <end position="110"/>
    </location>
</feature>
<accession>A0A212CS32</accession>
<dbReference type="GO" id="GO:0045335">
    <property type="term" value="C:phagocytic vesicle"/>
    <property type="evidence" value="ECO:0007669"/>
    <property type="project" value="TreeGrafter"/>
</dbReference>